<dbReference type="AlphaFoldDB" id="A0AAV6Y794"/>
<comment type="caution">
    <text evidence="1">The sequence shown here is derived from an EMBL/GenBank/DDBJ whole genome shotgun (WGS) entry which is preliminary data.</text>
</comment>
<keyword evidence="2" id="KW-1185">Reference proteome</keyword>
<organism evidence="1 2">
    <name type="scientific">Buddleja alternifolia</name>
    <dbReference type="NCBI Taxonomy" id="168488"/>
    <lineage>
        <taxon>Eukaryota</taxon>
        <taxon>Viridiplantae</taxon>
        <taxon>Streptophyta</taxon>
        <taxon>Embryophyta</taxon>
        <taxon>Tracheophyta</taxon>
        <taxon>Spermatophyta</taxon>
        <taxon>Magnoliopsida</taxon>
        <taxon>eudicotyledons</taxon>
        <taxon>Gunneridae</taxon>
        <taxon>Pentapetalae</taxon>
        <taxon>asterids</taxon>
        <taxon>lamiids</taxon>
        <taxon>Lamiales</taxon>
        <taxon>Scrophulariaceae</taxon>
        <taxon>Buddlejeae</taxon>
        <taxon>Buddleja</taxon>
    </lineage>
</organism>
<evidence type="ECO:0000313" key="1">
    <source>
        <dbReference type="EMBL" id="KAG8388741.1"/>
    </source>
</evidence>
<proteinExistence type="predicted"/>
<dbReference type="Proteomes" id="UP000826271">
    <property type="component" value="Unassembled WGS sequence"/>
</dbReference>
<evidence type="ECO:0000313" key="2">
    <source>
        <dbReference type="Proteomes" id="UP000826271"/>
    </source>
</evidence>
<name>A0AAV6Y794_9LAMI</name>
<reference evidence="1" key="1">
    <citation type="submission" date="2019-10" db="EMBL/GenBank/DDBJ databases">
        <authorList>
            <person name="Zhang R."/>
            <person name="Pan Y."/>
            <person name="Wang J."/>
            <person name="Ma R."/>
            <person name="Yu S."/>
        </authorList>
    </citation>
    <scope>NUCLEOTIDE SEQUENCE</scope>
    <source>
        <strain evidence="1">LA-IB0</strain>
        <tissue evidence="1">Leaf</tissue>
    </source>
</reference>
<dbReference type="EMBL" id="WHWC01000002">
    <property type="protein sequence ID" value="KAG8388741.1"/>
    <property type="molecule type" value="Genomic_DNA"/>
</dbReference>
<evidence type="ECO:0008006" key="3">
    <source>
        <dbReference type="Google" id="ProtNLM"/>
    </source>
</evidence>
<sequence>MEFRSTNPPTHALSPIWKLSPKHNTSNLLDSYELQAITKQLNRAIRASKGLSSPRSGFYLKSPFSLNRVNRIYKENTKTCKKISCSKQNGGESTNVNVKGTRGFVLRLWKKVKQGLARGSKLHS</sequence>
<gene>
    <name evidence="1" type="ORF">BUALT_Bualt02G0156800</name>
</gene>
<accession>A0AAV6Y794</accession>
<protein>
    <recommendedName>
        <fullName evidence="3">Ribosomal protein S14</fullName>
    </recommendedName>
</protein>